<dbReference type="Gene3D" id="3.30.1330.40">
    <property type="entry name" value="RutC-like"/>
    <property type="match status" value="1"/>
</dbReference>
<organism evidence="1">
    <name type="scientific">marine metagenome</name>
    <dbReference type="NCBI Taxonomy" id="408172"/>
    <lineage>
        <taxon>unclassified sequences</taxon>
        <taxon>metagenomes</taxon>
        <taxon>ecological metagenomes</taxon>
    </lineage>
</organism>
<dbReference type="InterPro" id="IPR006175">
    <property type="entry name" value="YjgF/YER057c/UK114"/>
</dbReference>
<proteinExistence type="predicted"/>
<name>A0A382SVC3_9ZZZZ</name>
<reference evidence="1" key="1">
    <citation type="submission" date="2018-05" db="EMBL/GenBank/DDBJ databases">
        <authorList>
            <person name="Lanie J.A."/>
            <person name="Ng W.-L."/>
            <person name="Kazmierczak K.M."/>
            <person name="Andrzejewski T.M."/>
            <person name="Davidsen T.M."/>
            <person name="Wayne K.J."/>
            <person name="Tettelin H."/>
            <person name="Glass J.I."/>
            <person name="Rusch D."/>
            <person name="Podicherti R."/>
            <person name="Tsui H.-C.T."/>
            <person name="Winkler M.E."/>
        </authorList>
    </citation>
    <scope>NUCLEOTIDE SEQUENCE</scope>
</reference>
<gene>
    <name evidence="1" type="ORF">METZ01_LOCUS365735</name>
</gene>
<evidence type="ECO:0008006" key="2">
    <source>
        <dbReference type="Google" id="ProtNLM"/>
    </source>
</evidence>
<evidence type="ECO:0000313" key="1">
    <source>
        <dbReference type="EMBL" id="SVD12881.1"/>
    </source>
</evidence>
<dbReference type="CDD" id="cd00448">
    <property type="entry name" value="YjgF_YER057c_UK114_family"/>
    <property type="match status" value="1"/>
</dbReference>
<dbReference type="AlphaFoldDB" id="A0A382SVC3"/>
<sequence length="119" mass="12673">MAGDHVYLSGTSARRVDESIEGAEVAADGSVRLDAAVQSRAVLANVERVLATVGLDRGDLVDVTAFLVDMDDFDVWNEAWAYFFADGAAPTRTTVAVRALPHPHLLIEVRATAHLPAGT</sequence>
<accession>A0A382SVC3</accession>
<protein>
    <recommendedName>
        <fullName evidence="2">2-aminomuconate deaminase</fullName>
    </recommendedName>
</protein>
<dbReference type="InterPro" id="IPR035959">
    <property type="entry name" value="RutC-like_sf"/>
</dbReference>
<dbReference type="PANTHER" id="PTHR47328:SF1">
    <property type="entry name" value="RUTC FAMILY PROTEIN YOAB"/>
    <property type="match status" value="1"/>
</dbReference>
<dbReference type="EMBL" id="UINC01131276">
    <property type="protein sequence ID" value="SVD12881.1"/>
    <property type="molecule type" value="Genomic_DNA"/>
</dbReference>
<dbReference type="SUPFAM" id="SSF55298">
    <property type="entry name" value="YjgF-like"/>
    <property type="match status" value="1"/>
</dbReference>
<dbReference type="InterPro" id="IPR035709">
    <property type="entry name" value="YoaB-like"/>
</dbReference>
<dbReference type="PANTHER" id="PTHR47328">
    <property type="match status" value="1"/>
</dbReference>
<dbReference type="Pfam" id="PF01042">
    <property type="entry name" value="Ribonuc_L-PSP"/>
    <property type="match status" value="1"/>
</dbReference>